<name>L1LFR6_THEEQ</name>
<keyword evidence="2" id="KW-1185">Reference proteome</keyword>
<gene>
    <name evidence="1" type="ORF">BEWA_041570</name>
</gene>
<proteinExistence type="predicted"/>
<protein>
    <submittedName>
        <fullName evidence="1">Uncharacterized protein</fullName>
    </submittedName>
</protein>
<comment type="caution">
    <text evidence="1">The sequence shown here is derived from an EMBL/GenBank/DDBJ whole genome shotgun (WGS) entry which is preliminary data.</text>
</comment>
<dbReference type="GeneID" id="15807567"/>
<evidence type="ECO:0000313" key="2">
    <source>
        <dbReference type="Proteomes" id="UP000031512"/>
    </source>
</evidence>
<dbReference type="STRING" id="1537102.L1LFR6"/>
<dbReference type="RefSeq" id="XP_004833571.1">
    <property type="nucleotide sequence ID" value="XM_004833514.1"/>
</dbReference>
<dbReference type="OrthoDB" id="361062at2759"/>
<dbReference type="Proteomes" id="UP000031512">
    <property type="component" value="Unassembled WGS sequence"/>
</dbReference>
<accession>L1LFR6</accession>
<dbReference type="EMBL" id="ACOU01000002">
    <property type="protein sequence ID" value="EKX74119.1"/>
    <property type="molecule type" value="Genomic_DNA"/>
</dbReference>
<evidence type="ECO:0000313" key="1">
    <source>
        <dbReference type="EMBL" id="EKX74119.1"/>
    </source>
</evidence>
<dbReference type="KEGG" id="beq:BEWA_041570"/>
<organism evidence="1 2">
    <name type="scientific">Theileria equi strain WA</name>
    <dbReference type="NCBI Taxonomy" id="1537102"/>
    <lineage>
        <taxon>Eukaryota</taxon>
        <taxon>Sar</taxon>
        <taxon>Alveolata</taxon>
        <taxon>Apicomplexa</taxon>
        <taxon>Aconoidasida</taxon>
        <taxon>Piroplasmida</taxon>
        <taxon>Theileriidae</taxon>
        <taxon>Theileria</taxon>
    </lineage>
</organism>
<dbReference type="VEuPathDB" id="PiroplasmaDB:BEWA_041570"/>
<reference evidence="1 2" key="1">
    <citation type="journal article" date="2012" name="BMC Genomics">
        <title>Comparative genomic analysis and phylogenetic position of Theileria equi.</title>
        <authorList>
            <person name="Kappmeyer L.S."/>
            <person name="Thiagarajan M."/>
            <person name="Herndon D.R."/>
            <person name="Ramsay J.D."/>
            <person name="Caler E."/>
            <person name="Djikeng A."/>
            <person name="Gillespie J.J."/>
            <person name="Lau A.O."/>
            <person name="Roalson E.H."/>
            <person name="Silva J.C."/>
            <person name="Silva M.G."/>
            <person name="Suarez C.E."/>
            <person name="Ueti M.W."/>
            <person name="Nene V.M."/>
            <person name="Mealey R.H."/>
            <person name="Knowles D.P."/>
            <person name="Brayton K.A."/>
        </authorList>
    </citation>
    <scope>NUCLEOTIDE SEQUENCE [LARGE SCALE GENOMIC DNA]</scope>
    <source>
        <strain evidence="1 2">WA</strain>
    </source>
</reference>
<sequence length="2059" mass="233151">MNKLIVNVQNKCRNTKRCKCRGNKSHISVRTGTLGVTKDYGYCTHEIHPTHTRTTQISTLFWQNIELERIGFSNLFDDSASVTVFYNRIYDDDPQLIKKPLLIRAKVNGNKIHWLENVGSYANKRWRRVDASESGNYPEEDKYSSNIEELEEELKALSCRLFVAHRIHIDFYQKSGYEIDCEICGEKLEIKVQQDPVKDADGYIKYSYTGEISDNSILVYKGRQLTFQKRLRYKTGYYLPIPVDKENFNGVSAYYWEGDSKLENPLLIEFSGENNISYWIENISTPDKEGKLKHDKWRPLPWRNNPPQELKNRLDILNCIYNGVVQINIGDPGDCHDKKHFLHSKRIYYLYSENYATYPVVFSYKYSSSLGASKPYNISEIYVENDRQIFPHYTLPFKNVIRLTAFVSPCFNKIPFLICVESGRRNNYKWYKRKHGNVWEHYPEFSGKPSDVKLKLGGVLTDTKSVLSIGNCDIITTADGVRLDIKQTPKNNQSDHTYQGEYGQDKKVSIFVTKSGEGLLPGFIRNSHKPPTISGTFVVDRTLKGGSKIGVTGLSNTKIPNVKDFFVYFWDANPDVPILLGVKENHQNDTKYYGTLGTNWGSGQVEDMTEQEAIDHQNCQKNQAIPIELTEPSSFKQFFPNKMSSCLTHKSVTRSSSGPTLPTEAEDYKVDSYNIPGNTKISRVTYNKHPTDIATTNEVISQLRIYKWKHGGTVPLIVEFVKGDQNGSIFFENLGKSPKYTEWRTINPDVAKEFYKDSSLQDTLTTKLDEINCRINEVVQLDISEKGGKYCHGLYSRHDKRIQVTKEKKPKYSGFIGYDHIPTRGQNNLKISSIYNGKTRQQVGGFHMPKEVSKVTVYFPDCDKASPVAIDIDNGRGHAWLKRVPVERTWKDVSSEINNKTVKEIQSILDTVRDSIDACNSEPPSPRFSNQQPFVSSQVPGLPPLKYDQDDKKFSWDDLIKDAEETGDKEKKEKIDDVIVMQEYEDEEVIEDQNINTLIKAPITVDGSPVNLYPTSVTISTFPTKLKAVKLHIPTVIIYIKKDVASQPYTYGRSADQKVKLTKEEKPDESGFYMITHEAYNNVPFTIKGVKYDDNGTDIPLSNLGIAKNDEIIHLAVWYWKGDVGRNKPLLIEILKENGEHIYRLNNDNLEWKALSLNDNDTSELLGEKLEQTLDDLNCRLNSAVVMDLTETISTAEALYCCNNHIGREKKVTVTKKEVLIGDEKFTEYYKHEINTKNKLAKIKYYPKDANNTSDPSQRKRISAKGLTFAIDGAVSVYVFYCDHKPVLIYVDSANQKKWYKRKDKNNHVWEEVSTNLSGTDPDNIKGCDDVNKIKGVLGNLGCTGLKNCDTANNGKNGSTVITTTISNPKATINLSENQKVKNGDTHTYQDSVSGKNVRVTRSSYPAGADFFKFIHTHNGPSFSLKQVQDDNQTISGTDSINEKVTSVSAYYWRYEKEGNKNPERALLVEIDDNTGTTTYYRNSRDGNWMSYVRKGTPGDGPSQAELDLLNCEINDVVQIDVSRIDGEYCHEDKDTDPKITHHKKVKVTDATPGENKLCMYKVFEHASSEGSFIISAFKKGGEVIVLGNLKSELPLSSVEKVVVYFCSNRTYNPLLIYIKKASGSEKWFHKPDNASGTWKSVGELNKDKTDSDYDSIVEFLDGLDSDCKPPTVTIDIYQRKQHKEPTTYGNPPSTIEVRAKELPGTTNFTEYVHTIHGRSGNYFTVKGFRYKSGDIREGFTKSMKYVTSVSVLYWKPLENPIRQDYIDKRGRPLLIKVTNKAPGILSTEKWYKNKDEVPGENYKWERVYPGLFTNLALENQLKLLNCRLNHAVVIDINAKPGGDSDDPGHYDACEENTLDLQHGETSMQVTKENSTSLRNYTVYTHTLAKFSGNGLFHVLSFKNDSQDISIGDTSYSSPILDVTEVKVYFCPQDEPKRPLLLYYKTSDPKFGSKKWWKSEDGNTWGKVVSLATSTEKDHVEVKKVLDGLPSKCKPKVTSTDSAHAERFADGASGLAAGAMTLGSILGTSSGTLAGAGGLTGLGLWAFKRSRGDPWVRQI</sequence>